<dbReference type="Proteomes" id="UP001150941">
    <property type="component" value="Unassembled WGS sequence"/>
</dbReference>
<dbReference type="GeneID" id="83204918"/>
<dbReference type="RefSeq" id="XP_058327960.1">
    <property type="nucleotide sequence ID" value="XM_058477615.1"/>
</dbReference>
<sequence>MALQWPTQLDDSRFEDVFDLAQTFELYCAKVYDHATLHPDDVAPADYMMQFVSQAYRAVHSLHMHKKASEYLDLDIATADLQRDAAKYREACNLESTAEPRPTEIANLPAPENEDENEETSPRSALADLLNGNFEDEDEEDSDWEESEEETDDEYYEYCEGSDVESELGEMRVVTGPEGDEPPSENQHTLYELPDKVSISEKEQSNSAPLPPAPTPPTASILQDQAMRDRITAALENMSFASGEPEPTPSEQTRTQSAHSTVPSTTSSSQDTQSDATAVQTNSNQDAPPLVPSVTAPPEKMTRKSSLDAFGIHRKLSKSSSPNGIPQRLRTVCYKYVRRAMVPVRGKVQ</sequence>
<feature type="region of interest" description="Disordered" evidence="1">
    <location>
        <begin position="93"/>
        <end position="327"/>
    </location>
</feature>
<organism evidence="2 3">
    <name type="scientific">Penicillium chermesinum</name>
    <dbReference type="NCBI Taxonomy" id="63820"/>
    <lineage>
        <taxon>Eukaryota</taxon>
        <taxon>Fungi</taxon>
        <taxon>Dikarya</taxon>
        <taxon>Ascomycota</taxon>
        <taxon>Pezizomycotina</taxon>
        <taxon>Eurotiomycetes</taxon>
        <taxon>Eurotiomycetidae</taxon>
        <taxon>Eurotiales</taxon>
        <taxon>Aspergillaceae</taxon>
        <taxon>Penicillium</taxon>
    </lineage>
</organism>
<comment type="caution">
    <text evidence="2">The sequence shown here is derived from an EMBL/GenBank/DDBJ whole genome shotgun (WGS) entry which is preliminary data.</text>
</comment>
<protein>
    <submittedName>
        <fullName evidence="2">Uncharacterized protein</fullName>
    </submittedName>
</protein>
<proteinExistence type="predicted"/>
<dbReference type="AlphaFoldDB" id="A0A9W9NPJ2"/>
<gene>
    <name evidence="2" type="ORF">N7468_008319</name>
</gene>
<dbReference type="EMBL" id="JAPQKS010000006">
    <property type="protein sequence ID" value="KAJ5223777.1"/>
    <property type="molecule type" value="Genomic_DNA"/>
</dbReference>
<feature type="compositionally biased region" description="Acidic residues" evidence="1">
    <location>
        <begin position="134"/>
        <end position="168"/>
    </location>
</feature>
<keyword evidence="3" id="KW-1185">Reference proteome</keyword>
<evidence type="ECO:0000313" key="2">
    <source>
        <dbReference type="EMBL" id="KAJ5223777.1"/>
    </source>
</evidence>
<feature type="compositionally biased region" description="Polar residues" evidence="1">
    <location>
        <begin position="249"/>
        <end position="263"/>
    </location>
</feature>
<reference evidence="2" key="1">
    <citation type="submission" date="2022-11" db="EMBL/GenBank/DDBJ databases">
        <authorList>
            <person name="Petersen C."/>
        </authorList>
    </citation>
    <scope>NUCLEOTIDE SEQUENCE</scope>
    <source>
        <strain evidence="2">IBT 19713</strain>
    </source>
</reference>
<reference evidence="2" key="2">
    <citation type="journal article" date="2023" name="IMA Fungus">
        <title>Comparative genomic study of the Penicillium genus elucidates a diverse pangenome and 15 lateral gene transfer events.</title>
        <authorList>
            <person name="Petersen C."/>
            <person name="Sorensen T."/>
            <person name="Nielsen M.R."/>
            <person name="Sondergaard T.E."/>
            <person name="Sorensen J.L."/>
            <person name="Fitzpatrick D.A."/>
            <person name="Frisvad J.C."/>
            <person name="Nielsen K.L."/>
        </authorList>
    </citation>
    <scope>NUCLEOTIDE SEQUENCE</scope>
    <source>
        <strain evidence="2">IBT 19713</strain>
    </source>
</reference>
<evidence type="ECO:0000256" key="1">
    <source>
        <dbReference type="SAM" id="MobiDB-lite"/>
    </source>
</evidence>
<evidence type="ECO:0000313" key="3">
    <source>
        <dbReference type="Proteomes" id="UP001150941"/>
    </source>
</evidence>
<feature type="compositionally biased region" description="Basic and acidic residues" evidence="1">
    <location>
        <begin position="193"/>
        <end position="204"/>
    </location>
</feature>
<accession>A0A9W9NPJ2</accession>
<name>A0A9W9NPJ2_9EURO</name>
<dbReference type="OrthoDB" id="4358041at2759"/>
<feature type="compositionally biased region" description="Low complexity" evidence="1">
    <location>
        <begin position="264"/>
        <end position="278"/>
    </location>
</feature>